<reference evidence="3 4" key="1">
    <citation type="submission" date="2019-09" db="EMBL/GenBank/DDBJ databases">
        <title>Bird 10,000 Genomes (B10K) Project - Family phase.</title>
        <authorList>
            <person name="Zhang G."/>
        </authorList>
    </citation>
    <scope>NUCLEOTIDE SEQUENCE [LARGE SCALE GENOMIC DNA]</scope>
    <source>
        <strain evidence="3">OUT-0013</strain>
        <tissue evidence="3">Blood</tissue>
    </source>
</reference>
<dbReference type="Gene3D" id="2.30.42.10">
    <property type="match status" value="1"/>
</dbReference>
<dbReference type="InterPro" id="IPR001478">
    <property type="entry name" value="PDZ"/>
</dbReference>
<keyword evidence="1" id="KW-0175">Coiled coil</keyword>
<dbReference type="AlphaFoldDB" id="A0A7K7EJN0"/>
<protein>
    <submittedName>
        <fullName evidence="3">STXB4 protein</fullName>
    </submittedName>
</protein>
<name>A0A7K7EJN0_9SYLV</name>
<feature type="coiled-coil region" evidence="1">
    <location>
        <begin position="306"/>
        <end position="347"/>
    </location>
</feature>
<dbReference type="InterPro" id="IPR051342">
    <property type="entry name" value="PDZ_scaffold"/>
</dbReference>
<feature type="domain" description="PDZ" evidence="2">
    <location>
        <begin position="17"/>
        <end position="90"/>
    </location>
</feature>
<dbReference type="SMART" id="SM00228">
    <property type="entry name" value="PDZ"/>
    <property type="match status" value="1"/>
</dbReference>
<dbReference type="PROSITE" id="PS50106">
    <property type="entry name" value="PDZ"/>
    <property type="match status" value="1"/>
</dbReference>
<dbReference type="Pfam" id="PF00595">
    <property type="entry name" value="PDZ"/>
    <property type="match status" value="1"/>
</dbReference>
<comment type="caution">
    <text evidence="3">The sequence shown here is derived from an EMBL/GenBank/DDBJ whole genome shotgun (WGS) entry which is preliminary data.</text>
</comment>
<dbReference type="PANTHER" id="PTHR19964:SF35">
    <property type="entry name" value="PDZ DOMAIN-CONTAINING PROTEIN"/>
    <property type="match status" value="1"/>
</dbReference>
<dbReference type="CDD" id="cd06698">
    <property type="entry name" value="PDZ1_hSTXBP4-PDZ2_GgSTXBP4-like"/>
    <property type="match status" value="1"/>
</dbReference>
<evidence type="ECO:0000259" key="2">
    <source>
        <dbReference type="PROSITE" id="PS50106"/>
    </source>
</evidence>
<organism evidence="3 4">
    <name type="scientific">Sylvia atricapilla</name>
    <name type="common">blackcap</name>
    <dbReference type="NCBI Taxonomy" id="48155"/>
    <lineage>
        <taxon>Eukaryota</taxon>
        <taxon>Metazoa</taxon>
        <taxon>Chordata</taxon>
        <taxon>Craniata</taxon>
        <taxon>Vertebrata</taxon>
        <taxon>Euteleostomi</taxon>
        <taxon>Archelosauria</taxon>
        <taxon>Archosauria</taxon>
        <taxon>Dinosauria</taxon>
        <taxon>Saurischia</taxon>
        <taxon>Theropoda</taxon>
        <taxon>Coelurosauria</taxon>
        <taxon>Aves</taxon>
        <taxon>Neognathae</taxon>
        <taxon>Neoaves</taxon>
        <taxon>Telluraves</taxon>
        <taxon>Australaves</taxon>
        <taxon>Passeriformes</taxon>
        <taxon>Sylvioidea</taxon>
        <taxon>Sylviidae</taxon>
        <taxon>Sylviinae</taxon>
        <taxon>Sylvia</taxon>
    </lineage>
</organism>
<sequence>NHLLTSLPCSYSIDSGIQSISIANSSGLGLTISGGSNRPDGPMIYVQELLPDGDCYRDGRLRPGDQLIAINRDSLVGSTHEEARKIIEKAKFRHEGSTEVAFIPGRGRLHPGLSVHNNIPSPPPKAVGNGLSSCRLKVHVRSPETAPSPVQPGLDTARDPGAATASLGTLHLYPNASTLISIFFSAPASASNYKAASGTKPKVALDPHIRLKDGKLELVLQYLGLDVTEDKKRQLRQSLTTDSQGTVAYGDVLQALRDVMQEELDEAGLASGSVLFTQHEVANLLDTSAFHSPTFDSLNCNGNEDLEQLQLEMRDLRHEVRRLKSLLREVETSKKLMEDELQRLNQKALGFLSENRTLHSKLQMAEVVQRQAHSAEQDYEEVIHLLEAEIAELKMQLAGKKAKHEDILELKRQLSLADGQLRKSEVSRKRLEICNRKLLLFVQVR</sequence>
<dbReference type="SUPFAM" id="SSF50156">
    <property type="entry name" value="PDZ domain-like"/>
    <property type="match status" value="1"/>
</dbReference>
<dbReference type="Proteomes" id="UP000573818">
    <property type="component" value="Unassembled WGS sequence"/>
</dbReference>
<feature type="coiled-coil region" evidence="1">
    <location>
        <begin position="376"/>
        <end position="403"/>
    </location>
</feature>
<feature type="non-terminal residue" evidence="3">
    <location>
        <position position="1"/>
    </location>
</feature>
<dbReference type="InterPro" id="IPR036034">
    <property type="entry name" value="PDZ_sf"/>
</dbReference>
<dbReference type="EMBL" id="VZSL01000089">
    <property type="protein sequence ID" value="NWY45499.1"/>
    <property type="molecule type" value="Genomic_DNA"/>
</dbReference>
<keyword evidence="4" id="KW-1185">Reference proteome</keyword>
<dbReference type="PANTHER" id="PTHR19964">
    <property type="entry name" value="MULTIPLE PDZ DOMAIN PROTEIN"/>
    <property type="match status" value="1"/>
</dbReference>
<proteinExistence type="predicted"/>
<evidence type="ECO:0000313" key="4">
    <source>
        <dbReference type="Proteomes" id="UP000573818"/>
    </source>
</evidence>
<gene>
    <name evidence="3" type="primary">Stxbp4_0</name>
    <name evidence="3" type="ORF">SYLATR_R09103</name>
</gene>
<feature type="non-terminal residue" evidence="3">
    <location>
        <position position="445"/>
    </location>
</feature>
<evidence type="ECO:0000256" key="1">
    <source>
        <dbReference type="SAM" id="Coils"/>
    </source>
</evidence>
<accession>A0A7K7EJN0</accession>
<evidence type="ECO:0000313" key="3">
    <source>
        <dbReference type="EMBL" id="NWY45499.1"/>
    </source>
</evidence>